<organism evidence="1 2">
    <name type="scientific">Elysia crispata</name>
    <name type="common">lettuce slug</name>
    <dbReference type="NCBI Taxonomy" id="231223"/>
    <lineage>
        <taxon>Eukaryota</taxon>
        <taxon>Metazoa</taxon>
        <taxon>Spiralia</taxon>
        <taxon>Lophotrochozoa</taxon>
        <taxon>Mollusca</taxon>
        <taxon>Gastropoda</taxon>
        <taxon>Heterobranchia</taxon>
        <taxon>Euthyneura</taxon>
        <taxon>Panpulmonata</taxon>
        <taxon>Sacoglossa</taxon>
        <taxon>Placobranchoidea</taxon>
        <taxon>Plakobranchidae</taxon>
        <taxon>Elysia</taxon>
    </lineage>
</organism>
<dbReference type="Proteomes" id="UP001283361">
    <property type="component" value="Unassembled WGS sequence"/>
</dbReference>
<gene>
    <name evidence="1" type="ORF">RRG08_048412</name>
</gene>
<dbReference type="AlphaFoldDB" id="A0AAE1ECN2"/>
<protein>
    <submittedName>
        <fullName evidence="1">Uncharacterized protein</fullName>
    </submittedName>
</protein>
<dbReference type="EMBL" id="JAWDGP010000283">
    <property type="protein sequence ID" value="KAK3801825.1"/>
    <property type="molecule type" value="Genomic_DNA"/>
</dbReference>
<name>A0AAE1ECN2_9GAST</name>
<evidence type="ECO:0000313" key="1">
    <source>
        <dbReference type="EMBL" id="KAK3801825.1"/>
    </source>
</evidence>
<reference evidence="1" key="1">
    <citation type="journal article" date="2023" name="G3 (Bethesda)">
        <title>A reference genome for the long-term kleptoplast-retaining sea slug Elysia crispata morphotype clarki.</title>
        <authorList>
            <person name="Eastman K.E."/>
            <person name="Pendleton A.L."/>
            <person name="Shaikh M.A."/>
            <person name="Suttiyut T."/>
            <person name="Ogas R."/>
            <person name="Tomko P."/>
            <person name="Gavelis G."/>
            <person name="Widhalm J.R."/>
            <person name="Wisecaver J.H."/>
        </authorList>
    </citation>
    <scope>NUCLEOTIDE SEQUENCE</scope>
    <source>
        <strain evidence="1">ECLA1</strain>
    </source>
</reference>
<proteinExistence type="predicted"/>
<accession>A0AAE1ECN2</accession>
<sequence length="158" mass="17668">MNLLHREYFEPISSGIRACSYAVFIGSSGNFLETEGSDPRPAYDSVNRNVEDVSVRLHNWDLLVKNVRGFYRSSKIVLNIPTELTALLIHAFNKRQVLLEKPPTLCNIVGGLELIKPGTRLQQAVEAQVSVPKILTDLSMIPKAIFFSRAKIDRGTKS</sequence>
<keyword evidence="2" id="KW-1185">Reference proteome</keyword>
<evidence type="ECO:0000313" key="2">
    <source>
        <dbReference type="Proteomes" id="UP001283361"/>
    </source>
</evidence>
<comment type="caution">
    <text evidence="1">The sequence shown here is derived from an EMBL/GenBank/DDBJ whole genome shotgun (WGS) entry which is preliminary data.</text>
</comment>